<proteinExistence type="predicted"/>
<reference evidence="1" key="1">
    <citation type="submission" date="2022-09" db="EMBL/GenBank/DDBJ databases">
        <title>Intensive care unit water sources are persistently colonized with multi-drug resistant bacteria and are the site of extensive horizontal gene transfer of antibiotic resistance genes.</title>
        <authorList>
            <person name="Diorio-Toth L."/>
        </authorList>
    </citation>
    <scope>NUCLEOTIDE SEQUENCE</scope>
    <source>
        <strain evidence="1">GD03649</strain>
    </source>
</reference>
<gene>
    <name evidence="1" type="ORF">N5J46_11195</name>
</gene>
<evidence type="ECO:0000313" key="1">
    <source>
        <dbReference type="EMBL" id="MDH2172979.1"/>
    </source>
</evidence>
<protein>
    <recommendedName>
        <fullName evidence="3">SIS domain-containing protein</fullName>
    </recommendedName>
</protein>
<organism evidence="1 2">
    <name type="scientific">Acinetobacter johnsonii</name>
    <dbReference type="NCBI Taxonomy" id="40214"/>
    <lineage>
        <taxon>Bacteria</taxon>
        <taxon>Pseudomonadati</taxon>
        <taxon>Pseudomonadota</taxon>
        <taxon>Gammaproteobacteria</taxon>
        <taxon>Moraxellales</taxon>
        <taxon>Moraxellaceae</taxon>
        <taxon>Acinetobacter</taxon>
    </lineage>
</organism>
<evidence type="ECO:0000313" key="2">
    <source>
        <dbReference type="Proteomes" id="UP001162261"/>
    </source>
</evidence>
<dbReference type="RefSeq" id="WP_262558248.1">
    <property type="nucleotide sequence ID" value="NZ_JAOCCI010000032.1"/>
</dbReference>
<comment type="caution">
    <text evidence="1">The sequence shown here is derived from an EMBL/GenBank/DDBJ whole genome shotgun (WGS) entry which is preliminary data.</text>
</comment>
<sequence length="332" mass="37585">MLTDNDLHLITERLCQPNFIPISKELDKKLGTVWIASGLAKISAFYGSFLMEKYAQRFSRFSTPLSYVQLPTPQCTPILISLRGKHPDSISVINHFLDKNRVDAIFLTADAMGGVASIMKDNKRANNIICTELPSRDKRTVNFNSIFILNSLIHHFVASSLDRRESLNIDVKKLKKIFEKSQTIASDLVSEILNIKDWSTKQFIILSNGIPSEIGITWQSIMSEAGLFTPVCSDLKDYTHGDHSAAVRTRENIYIVISHPKTRLISDIFCERFSLLFPVLYVNLDDSGVYGFWQNLFLAMNCASLLTASLGYTNQRLPKHPTVHNWRGWGDI</sequence>
<name>A0AA42XI71_ACIJO</name>
<dbReference type="AlphaFoldDB" id="A0AA42XI71"/>
<dbReference type="EMBL" id="JAOCLH010000020">
    <property type="protein sequence ID" value="MDH2172979.1"/>
    <property type="molecule type" value="Genomic_DNA"/>
</dbReference>
<accession>A0AA42XI71</accession>
<evidence type="ECO:0008006" key="3">
    <source>
        <dbReference type="Google" id="ProtNLM"/>
    </source>
</evidence>
<dbReference type="Proteomes" id="UP001162261">
    <property type="component" value="Unassembled WGS sequence"/>
</dbReference>